<proteinExistence type="predicted"/>
<reference evidence="2 3" key="1">
    <citation type="submission" date="2018-06" db="EMBL/GenBank/DDBJ databases">
        <title>Paenibacillus montanisoli sp. nov., isolated from mountain area soil.</title>
        <authorList>
            <person name="Wu M."/>
        </authorList>
    </citation>
    <scope>NUCLEOTIDE SEQUENCE [LARGE SCALE GENOMIC DNA]</scope>
    <source>
        <strain evidence="2 3">RA17</strain>
    </source>
</reference>
<name>A0A328UEM1_9BACL</name>
<feature type="transmembrane region" description="Helical" evidence="1">
    <location>
        <begin position="46"/>
        <end position="67"/>
    </location>
</feature>
<feature type="transmembrane region" description="Helical" evidence="1">
    <location>
        <begin position="133"/>
        <end position="154"/>
    </location>
</feature>
<sequence length="229" mass="26200">MNRVQGVVKMYARDKWGWFYLPWIILLSSFLVNLIIAAFLPMDEKIVTGGLMSIFIYMMVAGILSMFQTFPFALGMSVRRHDFFMGTMLMITLISIGISVILCLLSFIEGDVIDGWGVRLYFFHLPYISDGGILSQLVIYFSVMLNLYMIGFLWASLHRRFGKSGVYVLAIAGLIIITLLLYMANYFEWWPSIRDFFIGFTALDIALWLLPITVCLSVGSYLLLRRATV</sequence>
<keyword evidence="1" id="KW-0812">Transmembrane</keyword>
<feature type="transmembrane region" description="Helical" evidence="1">
    <location>
        <begin position="88"/>
        <end position="108"/>
    </location>
</feature>
<feature type="transmembrane region" description="Helical" evidence="1">
    <location>
        <begin position="166"/>
        <end position="184"/>
    </location>
</feature>
<dbReference type="Proteomes" id="UP000249260">
    <property type="component" value="Unassembled WGS sequence"/>
</dbReference>
<dbReference type="EMBL" id="QLUW01000001">
    <property type="protein sequence ID" value="RAP78396.1"/>
    <property type="molecule type" value="Genomic_DNA"/>
</dbReference>
<comment type="caution">
    <text evidence="2">The sequence shown here is derived from an EMBL/GenBank/DDBJ whole genome shotgun (WGS) entry which is preliminary data.</text>
</comment>
<keyword evidence="1" id="KW-0472">Membrane</keyword>
<organism evidence="2 3">
    <name type="scientific">Paenibacillus montanisoli</name>
    <dbReference type="NCBI Taxonomy" id="2081970"/>
    <lineage>
        <taxon>Bacteria</taxon>
        <taxon>Bacillati</taxon>
        <taxon>Bacillota</taxon>
        <taxon>Bacilli</taxon>
        <taxon>Bacillales</taxon>
        <taxon>Paenibacillaceae</taxon>
        <taxon>Paenibacillus</taxon>
    </lineage>
</organism>
<feature type="transmembrane region" description="Helical" evidence="1">
    <location>
        <begin position="196"/>
        <end position="224"/>
    </location>
</feature>
<evidence type="ECO:0000256" key="1">
    <source>
        <dbReference type="SAM" id="Phobius"/>
    </source>
</evidence>
<feature type="transmembrane region" description="Helical" evidence="1">
    <location>
        <begin position="20"/>
        <end position="40"/>
    </location>
</feature>
<evidence type="ECO:0000313" key="3">
    <source>
        <dbReference type="Proteomes" id="UP000249260"/>
    </source>
</evidence>
<dbReference type="AlphaFoldDB" id="A0A328UEM1"/>
<keyword evidence="3" id="KW-1185">Reference proteome</keyword>
<gene>
    <name evidence="2" type="ORF">DL346_08220</name>
</gene>
<evidence type="ECO:0000313" key="2">
    <source>
        <dbReference type="EMBL" id="RAP78396.1"/>
    </source>
</evidence>
<dbReference type="RefSeq" id="WP_112881519.1">
    <property type="nucleotide sequence ID" value="NZ_QLUW01000001.1"/>
</dbReference>
<protein>
    <submittedName>
        <fullName evidence="2">Uncharacterized protein</fullName>
    </submittedName>
</protein>
<dbReference type="OrthoDB" id="2663350at2"/>
<keyword evidence="1" id="KW-1133">Transmembrane helix</keyword>
<accession>A0A328UEM1</accession>